<proteinExistence type="inferred from homology"/>
<evidence type="ECO:0000256" key="2">
    <source>
        <dbReference type="SAM" id="Phobius"/>
    </source>
</evidence>
<keyword evidence="2" id="KW-0472">Membrane</keyword>
<dbReference type="PANTHER" id="PTHR33269">
    <property type="entry name" value="NADH-UBIQUINONE OXIDOREDUCTASE CHAIN 6"/>
    <property type="match status" value="1"/>
</dbReference>
<keyword evidence="2" id="KW-1133">Transmembrane helix</keyword>
<evidence type="ECO:0008006" key="5">
    <source>
        <dbReference type="Google" id="ProtNLM"/>
    </source>
</evidence>
<comment type="similarity">
    <text evidence="1">Belongs to the complex I subunit 6 family.</text>
</comment>
<dbReference type="InterPro" id="IPR042106">
    <property type="entry name" value="Nuo/plastoQ_OxRdtase_6_NuoJ"/>
</dbReference>
<dbReference type="EMBL" id="JAUIZM010000011">
    <property type="protein sequence ID" value="KAK1356309.1"/>
    <property type="molecule type" value="Genomic_DNA"/>
</dbReference>
<reference evidence="3" key="2">
    <citation type="submission" date="2023-05" db="EMBL/GenBank/DDBJ databases">
        <authorList>
            <person name="Schelkunov M.I."/>
        </authorList>
    </citation>
    <scope>NUCLEOTIDE SEQUENCE</scope>
    <source>
        <strain evidence="3">Hsosn_3</strain>
        <tissue evidence="3">Leaf</tissue>
    </source>
</reference>
<keyword evidence="4" id="KW-1185">Reference proteome</keyword>
<dbReference type="InterPro" id="IPR001457">
    <property type="entry name" value="NADH_UbQ/plastoQ_OxRdtase_su6"/>
</dbReference>
<gene>
    <name evidence="3" type="ORF">POM88_049565</name>
</gene>
<feature type="transmembrane region" description="Helical" evidence="2">
    <location>
        <begin position="127"/>
        <end position="148"/>
    </location>
</feature>
<dbReference type="PANTHER" id="PTHR33269:SF17">
    <property type="entry name" value="NADH-UBIQUINONE OXIDOREDUCTASE CHAIN 6"/>
    <property type="match status" value="1"/>
</dbReference>
<sequence>MRPANDTKSFATPAQRKVYLLAKEASVFGWGSLLRIRKEGRRTMILSVLSSLALVSALMVLRAKNPVHSVSFSIPVFRNTSGLLLLLGLDFFAMIFPVVYIGAIAVSFLFVVMMFHIQIAENHEEVLRYLPVSGIIGLIFWWEMFFILDNESIPLLPTQRNTTSLRYMVYAGKQVPWLIVRKLATGAEEPKAVNPVPVRRLYSDYDYAVNEAGRVAVKDTGAAPGPVVDPAVVDPIDYAVGYYDSVDQEAAADPVVSP</sequence>
<organism evidence="3 4">
    <name type="scientific">Heracleum sosnowskyi</name>
    <dbReference type="NCBI Taxonomy" id="360622"/>
    <lineage>
        <taxon>Eukaryota</taxon>
        <taxon>Viridiplantae</taxon>
        <taxon>Streptophyta</taxon>
        <taxon>Embryophyta</taxon>
        <taxon>Tracheophyta</taxon>
        <taxon>Spermatophyta</taxon>
        <taxon>Magnoliopsida</taxon>
        <taxon>eudicotyledons</taxon>
        <taxon>Gunneridae</taxon>
        <taxon>Pentapetalae</taxon>
        <taxon>asterids</taxon>
        <taxon>campanulids</taxon>
        <taxon>Apiales</taxon>
        <taxon>Apiaceae</taxon>
        <taxon>Apioideae</taxon>
        <taxon>apioid superclade</taxon>
        <taxon>Tordylieae</taxon>
        <taxon>Tordyliinae</taxon>
        <taxon>Heracleum</taxon>
    </lineage>
</organism>
<dbReference type="AlphaFoldDB" id="A0AAD8GY25"/>
<accession>A0AAD8GY25</accession>
<feature type="transmembrane region" description="Helical" evidence="2">
    <location>
        <begin position="83"/>
        <end position="115"/>
    </location>
</feature>
<dbReference type="GO" id="GO:0008137">
    <property type="term" value="F:NADH dehydrogenase (ubiquinone) activity"/>
    <property type="evidence" value="ECO:0007669"/>
    <property type="project" value="InterPro"/>
</dbReference>
<name>A0AAD8GY25_9APIA</name>
<dbReference type="Proteomes" id="UP001237642">
    <property type="component" value="Unassembled WGS sequence"/>
</dbReference>
<keyword evidence="2" id="KW-0812">Transmembrane</keyword>
<protein>
    <recommendedName>
        <fullName evidence="5">NADH-ubiquinone oxidoreductase chain 6</fullName>
    </recommendedName>
</protein>
<evidence type="ECO:0000313" key="4">
    <source>
        <dbReference type="Proteomes" id="UP001237642"/>
    </source>
</evidence>
<feature type="transmembrane region" description="Helical" evidence="2">
    <location>
        <begin position="44"/>
        <end position="63"/>
    </location>
</feature>
<evidence type="ECO:0000313" key="3">
    <source>
        <dbReference type="EMBL" id="KAK1356309.1"/>
    </source>
</evidence>
<dbReference type="Pfam" id="PF00499">
    <property type="entry name" value="Oxidored_q3"/>
    <property type="match status" value="1"/>
</dbReference>
<dbReference type="Gene3D" id="1.20.120.1200">
    <property type="entry name" value="NADH-ubiquinone/plastoquinone oxidoreductase chain 6, subunit NuoJ"/>
    <property type="match status" value="1"/>
</dbReference>
<evidence type="ECO:0000256" key="1">
    <source>
        <dbReference type="ARBA" id="ARBA00005698"/>
    </source>
</evidence>
<reference evidence="3" key="1">
    <citation type="submission" date="2023-02" db="EMBL/GenBank/DDBJ databases">
        <title>Genome of toxic invasive species Heracleum sosnowskyi carries increased number of genes despite the absence of recent whole-genome duplications.</title>
        <authorList>
            <person name="Schelkunov M."/>
            <person name="Shtratnikova V."/>
            <person name="Makarenko M."/>
            <person name="Klepikova A."/>
            <person name="Omelchenko D."/>
            <person name="Novikova G."/>
            <person name="Obukhova E."/>
            <person name="Bogdanov V."/>
            <person name="Penin A."/>
            <person name="Logacheva M."/>
        </authorList>
    </citation>
    <scope>NUCLEOTIDE SEQUENCE</scope>
    <source>
        <strain evidence="3">Hsosn_3</strain>
        <tissue evidence="3">Leaf</tissue>
    </source>
</reference>
<comment type="caution">
    <text evidence="3">The sequence shown here is derived from an EMBL/GenBank/DDBJ whole genome shotgun (WGS) entry which is preliminary data.</text>
</comment>